<evidence type="ECO:0000313" key="15">
    <source>
        <dbReference type="Proteomes" id="UP000683428"/>
    </source>
</evidence>
<comment type="subcellular location">
    <subcellularLocation>
        <location evidence="2">Membrane</location>
        <topology evidence="2">Multi-pass membrane protein</topology>
    </subcellularLocation>
</comment>
<evidence type="ECO:0000259" key="12">
    <source>
        <dbReference type="PROSITE" id="PS50109"/>
    </source>
</evidence>
<keyword evidence="10 11" id="KW-0472">Membrane</keyword>
<dbReference type="AlphaFoldDB" id="A0A975XUL8"/>
<evidence type="ECO:0000256" key="3">
    <source>
        <dbReference type="ARBA" id="ARBA00012438"/>
    </source>
</evidence>
<dbReference type="SMART" id="SM00304">
    <property type="entry name" value="HAMP"/>
    <property type="match status" value="1"/>
</dbReference>
<dbReference type="InterPro" id="IPR003661">
    <property type="entry name" value="HisK_dim/P_dom"/>
</dbReference>
<dbReference type="InterPro" id="IPR003660">
    <property type="entry name" value="HAMP_dom"/>
</dbReference>
<gene>
    <name evidence="14" type="ORF">Azoinq_14010</name>
</gene>
<dbReference type="SMART" id="SM00387">
    <property type="entry name" value="HATPase_c"/>
    <property type="match status" value="1"/>
</dbReference>
<evidence type="ECO:0000256" key="4">
    <source>
        <dbReference type="ARBA" id="ARBA00022553"/>
    </source>
</evidence>
<feature type="domain" description="Histidine kinase" evidence="12">
    <location>
        <begin position="236"/>
        <end position="452"/>
    </location>
</feature>
<keyword evidence="9" id="KW-0902">Two-component regulatory system</keyword>
<dbReference type="CDD" id="cd00082">
    <property type="entry name" value="HisKA"/>
    <property type="match status" value="1"/>
</dbReference>
<dbReference type="PROSITE" id="PS50885">
    <property type="entry name" value="HAMP"/>
    <property type="match status" value="1"/>
</dbReference>
<accession>A0A975XUL8</accession>
<sequence length="458" mass="50030">MGRLFWKFFLAFWLALLLAGASVGTLFWLHRQNQAAASQDLAISPRSAFQINASLATLRHGGPVALRELFHEWDRETEAHVYVVDEQGKEILGRRVSPEAIAKARDMADTPRLWGPTAASAETGSDGHTYLFFVPGDRSSPGEPARRHPHPPWGLLIAGDLLASLLVSGLLAWYLAKPIRSLRWAFNKVSAGHLETRVSRKMGRRRDEIADLGVDFDRMALRLQQLVGGQRRLLHDVSHELRSPLARVQAAIGLARQQPERTNACMDRIEQEASRLDELVGQLLTLSRLEAGMPGSREEDLDLNELVGAVADDARFEAEAQGKGVSFLGDGEALLQGQPELLHRAFDNVIRNALKYTAPGTAVEVQARTEPLPDGRHCFRLTVADRGPGVAEADLDTIFNPFFRGENGGFAEGFGLGLAIAQRAIQAHGGSIVARNREGGGLTITILMPLQPPTAAEA</sequence>
<organism evidence="14 15">
    <name type="scientific">Azospira inquinata</name>
    <dbReference type="NCBI Taxonomy" id="2785627"/>
    <lineage>
        <taxon>Bacteria</taxon>
        <taxon>Pseudomonadati</taxon>
        <taxon>Pseudomonadota</taxon>
        <taxon>Betaproteobacteria</taxon>
        <taxon>Rhodocyclales</taxon>
        <taxon>Rhodocyclaceae</taxon>
        <taxon>Azospira</taxon>
    </lineage>
</organism>
<keyword evidence="15" id="KW-1185">Reference proteome</keyword>
<evidence type="ECO:0000256" key="6">
    <source>
        <dbReference type="ARBA" id="ARBA00022692"/>
    </source>
</evidence>
<dbReference type="PANTHER" id="PTHR45436">
    <property type="entry name" value="SENSOR HISTIDINE KINASE YKOH"/>
    <property type="match status" value="1"/>
</dbReference>
<dbReference type="RefSeq" id="WP_216128287.1">
    <property type="nucleotide sequence ID" value="NZ_CP064782.1"/>
</dbReference>
<feature type="domain" description="HAMP" evidence="13">
    <location>
        <begin position="173"/>
        <end position="228"/>
    </location>
</feature>
<dbReference type="GO" id="GO:0005886">
    <property type="term" value="C:plasma membrane"/>
    <property type="evidence" value="ECO:0007669"/>
    <property type="project" value="TreeGrafter"/>
</dbReference>
<proteinExistence type="predicted"/>
<evidence type="ECO:0000256" key="9">
    <source>
        <dbReference type="ARBA" id="ARBA00023012"/>
    </source>
</evidence>
<dbReference type="CDD" id="cd00075">
    <property type="entry name" value="HATPase"/>
    <property type="match status" value="1"/>
</dbReference>
<dbReference type="InterPro" id="IPR005467">
    <property type="entry name" value="His_kinase_dom"/>
</dbReference>
<evidence type="ECO:0000256" key="5">
    <source>
        <dbReference type="ARBA" id="ARBA00022679"/>
    </source>
</evidence>
<dbReference type="GO" id="GO:0000155">
    <property type="term" value="F:phosphorelay sensor kinase activity"/>
    <property type="evidence" value="ECO:0007669"/>
    <property type="project" value="InterPro"/>
</dbReference>
<dbReference type="PROSITE" id="PS50109">
    <property type="entry name" value="HIS_KIN"/>
    <property type="match status" value="1"/>
</dbReference>
<dbReference type="Pfam" id="PF02518">
    <property type="entry name" value="HATPase_c"/>
    <property type="match status" value="1"/>
</dbReference>
<dbReference type="Pfam" id="PF00512">
    <property type="entry name" value="HisKA"/>
    <property type="match status" value="1"/>
</dbReference>
<feature type="transmembrane region" description="Helical" evidence="11">
    <location>
        <begin position="153"/>
        <end position="176"/>
    </location>
</feature>
<evidence type="ECO:0000313" key="14">
    <source>
        <dbReference type="EMBL" id="QWT48919.1"/>
    </source>
</evidence>
<keyword evidence="7" id="KW-0418">Kinase</keyword>
<name>A0A975XUL8_9RHOO</name>
<dbReference type="EMBL" id="CP064782">
    <property type="protein sequence ID" value="QWT48919.1"/>
    <property type="molecule type" value="Genomic_DNA"/>
</dbReference>
<dbReference type="InterPro" id="IPR003594">
    <property type="entry name" value="HATPase_dom"/>
</dbReference>
<protein>
    <recommendedName>
        <fullName evidence="3">histidine kinase</fullName>
        <ecNumber evidence="3">2.7.13.3</ecNumber>
    </recommendedName>
</protein>
<keyword evidence="5" id="KW-0808">Transferase</keyword>
<evidence type="ECO:0000256" key="7">
    <source>
        <dbReference type="ARBA" id="ARBA00022777"/>
    </source>
</evidence>
<evidence type="ECO:0000256" key="1">
    <source>
        <dbReference type="ARBA" id="ARBA00000085"/>
    </source>
</evidence>
<dbReference type="EC" id="2.7.13.3" evidence="3"/>
<dbReference type="Pfam" id="PF00672">
    <property type="entry name" value="HAMP"/>
    <property type="match status" value="1"/>
</dbReference>
<keyword evidence="6 11" id="KW-0812">Transmembrane</keyword>
<dbReference type="Proteomes" id="UP000683428">
    <property type="component" value="Chromosome"/>
</dbReference>
<evidence type="ECO:0000256" key="8">
    <source>
        <dbReference type="ARBA" id="ARBA00022989"/>
    </source>
</evidence>
<comment type="catalytic activity">
    <reaction evidence="1">
        <text>ATP + protein L-histidine = ADP + protein N-phospho-L-histidine.</text>
        <dbReference type="EC" id="2.7.13.3"/>
    </reaction>
</comment>
<dbReference type="KEGG" id="aiq:Azoinq_14010"/>
<dbReference type="CDD" id="cd06225">
    <property type="entry name" value="HAMP"/>
    <property type="match status" value="1"/>
</dbReference>
<evidence type="ECO:0000256" key="11">
    <source>
        <dbReference type="SAM" id="Phobius"/>
    </source>
</evidence>
<dbReference type="InterPro" id="IPR050428">
    <property type="entry name" value="TCS_sensor_his_kinase"/>
</dbReference>
<dbReference type="PANTHER" id="PTHR45436:SF15">
    <property type="entry name" value="SENSOR HISTIDINE KINASE CUSS"/>
    <property type="match status" value="1"/>
</dbReference>
<reference evidence="14" key="1">
    <citation type="submission" date="2020-11" db="EMBL/GenBank/DDBJ databases">
        <title>Azospira inquinata sp. nov.</title>
        <authorList>
            <person name="Moe W.M."/>
            <person name="Mikes M.C."/>
        </authorList>
    </citation>
    <scope>NUCLEOTIDE SEQUENCE</scope>
    <source>
        <strain evidence="14">Azo-3</strain>
    </source>
</reference>
<evidence type="ECO:0000256" key="2">
    <source>
        <dbReference type="ARBA" id="ARBA00004141"/>
    </source>
</evidence>
<evidence type="ECO:0000259" key="13">
    <source>
        <dbReference type="PROSITE" id="PS50885"/>
    </source>
</evidence>
<dbReference type="SMART" id="SM00388">
    <property type="entry name" value="HisKA"/>
    <property type="match status" value="1"/>
</dbReference>
<evidence type="ECO:0000256" key="10">
    <source>
        <dbReference type="ARBA" id="ARBA00023136"/>
    </source>
</evidence>
<keyword evidence="4" id="KW-0597">Phosphoprotein</keyword>
<keyword evidence="8 11" id="KW-1133">Transmembrane helix</keyword>